<accession>A0A8H2ZYX2</accession>
<evidence type="ECO:0000313" key="4">
    <source>
        <dbReference type="Proteomes" id="UP000663846"/>
    </source>
</evidence>
<dbReference type="Proteomes" id="UP000663846">
    <property type="component" value="Unassembled WGS sequence"/>
</dbReference>
<gene>
    <name evidence="3" type="ORF">RDB_LOCUS17015</name>
</gene>
<proteinExistence type="predicted"/>
<dbReference type="EMBL" id="CAJMWS010000085">
    <property type="protein sequence ID" value="CAE6358905.1"/>
    <property type="molecule type" value="Genomic_DNA"/>
</dbReference>
<feature type="region of interest" description="Disordered" evidence="1">
    <location>
        <begin position="297"/>
        <end position="337"/>
    </location>
</feature>
<feature type="compositionally biased region" description="Polar residues" evidence="1">
    <location>
        <begin position="205"/>
        <end position="216"/>
    </location>
</feature>
<dbReference type="Pfam" id="PF24494">
    <property type="entry name" value="DUF7587"/>
    <property type="match status" value="1"/>
</dbReference>
<reference evidence="3" key="1">
    <citation type="submission" date="2021-01" db="EMBL/GenBank/DDBJ databases">
        <authorList>
            <person name="Kaushik A."/>
        </authorList>
    </citation>
    <scope>NUCLEOTIDE SEQUENCE</scope>
    <source>
        <strain evidence="3">AG1-1C</strain>
    </source>
</reference>
<dbReference type="InterPro" id="IPR056009">
    <property type="entry name" value="DUF7587"/>
</dbReference>
<feature type="region of interest" description="Disordered" evidence="1">
    <location>
        <begin position="205"/>
        <end position="234"/>
    </location>
</feature>
<feature type="domain" description="DUF7587" evidence="2">
    <location>
        <begin position="28"/>
        <end position="198"/>
    </location>
</feature>
<feature type="compositionally biased region" description="Polar residues" evidence="1">
    <location>
        <begin position="302"/>
        <end position="313"/>
    </location>
</feature>
<evidence type="ECO:0000256" key="1">
    <source>
        <dbReference type="SAM" id="MobiDB-lite"/>
    </source>
</evidence>
<comment type="caution">
    <text evidence="3">The sequence shown here is derived from an EMBL/GenBank/DDBJ whole genome shotgun (WGS) entry which is preliminary data.</text>
</comment>
<feature type="region of interest" description="Disordered" evidence="1">
    <location>
        <begin position="378"/>
        <end position="401"/>
    </location>
</feature>
<evidence type="ECO:0000259" key="2">
    <source>
        <dbReference type="Pfam" id="PF24494"/>
    </source>
</evidence>
<name>A0A8H2ZYX2_9AGAM</name>
<dbReference type="OrthoDB" id="443402at2759"/>
<organism evidence="3 4">
    <name type="scientific">Rhizoctonia solani</name>
    <dbReference type="NCBI Taxonomy" id="456999"/>
    <lineage>
        <taxon>Eukaryota</taxon>
        <taxon>Fungi</taxon>
        <taxon>Dikarya</taxon>
        <taxon>Basidiomycota</taxon>
        <taxon>Agaricomycotina</taxon>
        <taxon>Agaricomycetes</taxon>
        <taxon>Cantharellales</taxon>
        <taxon>Ceratobasidiaceae</taxon>
        <taxon>Rhizoctonia</taxon>
    </lineage>
</organism>
<sequence length="564" mass="63310">MPTHKLPPGIPDRKTASKDDLNFLMGQTRFVYRIFTDKCRSPRVTQGFVAHKYRDYVDGINVTQLLSNDESRYFLALSHIENQENSPWISTTRLWDWAMWRLKSPGEKMTGARVAVIDLLCLQELQARASGLSSERFNGQVIHVLDAISRAELRSASDKPLKEEMVQRARDRANSADEVLIYAMIPTGAIVSTFNLSDIHSSVPRNFTTDSSPASDNQKKKLWKLRRPGKDKHDANQERWGQFRNMRYGWIKELDKEKWDTSHHGRKITELAYSFLEERVNEINTILSQLDNMFKPAADSDPATSSTTESTVLNLIESDGDGDGKERNDDDYNSASSSCASTQLADLIDRAGIYELDADIGSLASLVSAVSRLTTSSKGQFSQESLKNPVPGSNDKPSTNSSELLANLSLLPKSYHTFECPFGLTSNLTPVKQGAKPSGAANESPQDEINSKIAEAQQSINIFCDQLIILASSILEPYWNVKQRKEKDWDILKHAIVEFVKPEVGRMEKITRGLGEIDGIESSGILERFEKSYPPYQWVTSKPPSKGRRVAKIASKILPKKVMY</sequence>
<protein>
    <recommendedName>
        <fullName evidence="2">DUF7587 domain-containing protein</fullName>
    </recommendedName>
</protein>
<evidence type="ECO:0000313" key="3">
    <source>
        <dbReference type="EMBL" id="CAE6358905.1"/>
    </source>
</evidence>
<feature type="compositionally biased region" description="Basic residues" evidence="1">
    <location>
        <begin position="220"/>
        <end position="230"/>
    </location>
</feature>
<dbReference type="AlphaFoldDB" id="A0A8H2ZYX2"/>